<dbReference type="RefSeq" id="WP_345550847.1">
    <property type="nucleotide sequence ID" value="NZ_BAABRT010000013.1"/>
</dbReference>
<dbReference type="PANTHER" id="PTHR36918:SF1">
    <property type="entry name" value="PROTEIN-EXPORT PROTEIN SECB"/>
    <property type="match status" value="1"/>
</dbReference>
<organism evidence="6 7">
    <name type="scientific">Microbulbifer aestuariivivens</name>
    <dbReference type="NCBI Taxonomy" id="1908308"/>
    <lineage>
        <taxon>Bacteria</taxon>
        <taxon>Pseudomonadati</taxon>
        <taxon>Pseudomonadota</taxon>
        <taxon>Gammaproteobacteria</taxon>
        <taxon>Cellvibrionales</taxon>
        <taxon>Microbulbiferaceae</taxon>
        <taxon>Microbulbifer</taxon>
    </lineage>
</organism>
<evidence type="ECO:0000256" key="2">
    <source>
        <dbReference type="ARBA" id="ARBA00022448"/>
    </source>
</evidence>
<protein>
    <recommendedName>
        <fullName evidence="5">Protein-export protein SecB</fullName>
    </recommendedName>
</protein>
<dbReference type="InterPro" id="IPR035958">
    <property type="entry name" value="SecB-like_sf"/>
</dbReference>
<keyword evidence="2 5" id="KW-0813">Transport</keyword>
<dbReference type="Gene3D" id="3.10.420.10">
    <property type="entry name" value="SecB-like"/>
    <property type="match status" value="1"/>
</dbReference>
<reference evidence="6 7" key="1">
    <citation type="submission" date="2024-02" db="EMBL/GenBank/DDBJ databases">
        <title>Microbulbifer aestuariivivens NBRC 112533.</title>
        <authorList>
            <person name="Ichikawa N."/>
            <person name="Katano-Makiyama Y."/>
            <person name="Hidaka K."/>
        </authorList>
    </citation>
    <scope>NUCLEOTIDE SEQUENCE [LARGE SCALE GENOMIC DNA]</scope>
    <source>
        <strain evidence="6 7">NBRC 112533</strain>
    </source>
</reference>
<keyword evidence="7" id="KW-1185">Reference proteome</keyword>
<dbReference type="PANTHER" id="PTHR36918">
    <property type="match status" value="1"/>
</dbReference>
<dbReference type="SUPFAM" id="SSF54611">
    <property type="entry name" value="SecB-like"/>
    <property type="match status" value="1"/>
</dbReference>
<keyword evidence="3 5" id="KW-0653">Protein transport</keyword>
<dbReference type="NCBIfam" id="TIGR00809">
    <property type="entry name" value="secB"/>
    <property type="match status" value="1"/>
</dbReference>
<name>A0ABP9WSP5_9GAMM</name>
<dbReference type="Proteomes" id="UP001408594">
    <property type="component" value="Unassembled WGS sequence"/>
</dbReference>
<proteinExistence type="inferred from homology"/>
<dbReference type="PRINTS" id="PR01594">
    <property type="entry name" value="SECBCHAPRONE"/>
</dbReference>
<dbReference type="EMBL" id="BAABRT010000013">
    <property type="protein sequence ID" value="GAA5525278.1"/>
    <property type="molecule type" value="Genomic_DNA"/>
</dbReference>
<dbReference type="Pfam" id="PF02556">
    <property type="entry name" value="SecB"/>
    <property type="match status" value="1"/>
</dbReference>
<keyword evidence="5" id="KW-0963">Cytoplasm</keyword>
<dbReference type="NCBIfam" id="NF004393">
    <property type="entry name" value="PRK05751.1-4"/>
    <property type="match status" value="1"/>
</dbReference>
<evidence type="ECO:0000256" key="4">
    <source>
        <dbReference type="ARBA" id="ARBA00023010"/>
    </source>
</evidence>
<keyword evidence="4 5" id="KW-0811">Translocation</keyword>
<evidence type="ECO:0000256" key="5">
    <source>
        <dbReference type="HAMAP-Rule" id="MF_00821"/>
    </source>
</evidence>
<accession>A0ABP9WSP5</accession>
<evidence type="ECO:0000313" key="7">
    <source>
        <dbReference type="Proteomes" id="UP001408594"/>
    </source>
</evidence>
<dbReference type="InterPro" id="IPR003708">
    <property type="entry name" value="SecB"/>
</dbReference>
<comment type="similarity">
    <text evidence="1 5">Belongs to the SecB family.</text>
</comment>
<evidence type="ECO:0000256" key="1">
    <source>
        <dbReference type="ARBA" id="ARBA00009990"/>
    </source>
</evidence>
<comment type="subunit">
    <text evidence="5">Homotetramer, a dimer of dimers. One homotetramer interacts with 1 SecA dimer.</text>
</comment>
<evidence type="ECO:0000256" key="3">
    <source>
        <dbReference type="ARBA" id="ARBA00022927"/>
    </source>
</evidence>
<keyword evidence="5" id="KW-0143">Chaperone</keyword>
<comment type="caution">
    <text evidence="6">The sequence shown here is derived from an EMBL/GenBank/DDBJ whole genome shotgun (WGS) entry which is preliminary data.</text>
</comment>
<sequence length="166" mass="18140">MAEEQNGAAANAEAPNVQFAMQRIYLKDLSFETPMGAEVFRKEWKPQVNQELNTKTSKIDEDLYEVALTLTITVKLEDEAAFLVEVQQAGLFTVKGLEGQQLAQVLNTACPQILFPYAREVVDSAVTKGSFPALMLPPINFDALFAAALAQAQSQAEGAQEEKSEA</sequence>
<evidence type="ECO:0000313" key="6">
    <source>
        <dbReference type="EMBL" id="GAA5525278.1"/>
    </source>
</evidence>
<comment type="function">
    <text evidence="5">One of the proteins required for the normal export of preproteins out of the cell cytoplasm. It is a molecular chaperone that binds to a subset of precursor proteins, maintaining them in a translocation-competent state. It also specifically binds to its receptor SecA.</text>
</comment>
<dbReference type="HAMAP" id="MF_00821">
    <property type="entry name" value="SecB"/>
    <property type="match status" value="1"/>
</dbReference>
<comment type="subcellular location">
    <subcellularLocation>
        <location evidence="5">Cytoplasm</location>
    </subcellularLocation>
</comment>
<gene>
    <name evidence="5 6" type="primary">secB</name>
    <name evidence="6" type="ORF">Maes01_01843</name>
</gene>